<protein>
    <submittedName>
        <fullName evidence="1">Uncharacterized protein</fullName>
    </submittedName>
</protein>
<evidence type="ECO:0000313" key="1">
    <source>
        <dbReference type="EMBL" id="TNV84882.1"/>
    </source>
</evidence>
<keyword evidence="2" id="KW-1185">Reference proteome</keyword>
<proteinExistence type="predicted"/>
<reference evidence="1" key="1">
    <citation type="submission" date="2019-06" db="EMBL/GenBank/DDBJ databases">
        <authorList>
            <person name="Zheng W."/>
        </authorList>
    </citation>
    <scope>NUCLEOTIDE SEQUENCE</scope>
    <source>
        <strain evidence="1">QDHG01</strain>
    </source>
</reference>
<organism evidence="1 2">
    <name type="scientific">Halteria grandinella</name>
    <dbReference type="NCBI Taxonomy" id="5974"/>
    <lineage>
        <taxon>Eukaryota</taxon>
        <taxon>Sar</taxon>
        <taxon>Alveolata</taxon>
        <taxon>Ciliophora</taxon>
        <taxon>Intramacronucleata</taxon>
        <taxon>Spirotrichea</taxon>
        <taxon>Stichotrichia</taxon>
        <taxon>Sporadotrichida</taxon>
        <taxon>Halteriidae</taxon>
        <taxon>Halteria</taxon>
    </lineage>
</organism>
<dbReference type="InterPro" id="IPR011993">
    <property type="entry name" value="PH-like_dom_sf"/>
</dbReference>
<dbReference type="AlphaFoldDB" id="A0A8J8P0N0"/>
<evidence type="ECO:0000313" key="2">
    <source>
        <dbReference type="Proteomes" id="UP000785679"/>
    </source>
</evidence>
<name>A0A8J8P0N0_HALGN</name>
<sequence length="724" mass="85449">MLFSPNSQTLQFQQVHSYFHNSKSPKHQISFDEKSIFLSPKAKGQFRFHPKNTTQKWERGPELNIVKYQLCQNDTVPTCNSQRIEETQMDFVLKEFPSQKCGNQSSLEPPASMIAKKQFATRKSKTVTISQQDRIILQLRKGFHAQKFHYSKKKTRDCLIKVTDDLSTIMWIYEDSILSSKTMKRYCLVSDIEEILYGPQSYTFRSYKLQHLVQNFQKVQADSGEVQETTPEEETRYKETPLFYGWECVSIKLKRRTIDFVIREPEDIMEFIQAMNIVIFHNSLRKGKKQDIFTQVPLPSIVGYKLMRTKIKISYHASMKQISILEHFIIAMITSYQEIYCKESAENWQTEKNEDQVSQMVADKLRSLLAFGAAFTPQLRGLAKLQSIRARTRYSRLKFERYLQTEWYFGINPCHKIPKELQMTSYPVSYRFYDAVPLIFTKNIKQRAKKPMNCSDTLQIIVKARGQHMEDFEEVDGCFFVPAWMGGQRSQYHKQIFNNCVVEKKDDGLYYLKVVKTRSATTSSSCLPQNKESQHSLSNKSYMTKIFSNFLYNLQKLEEDQYNIKALYCKQLHMRQMMNLKTKGRFLEETKIFDSTLGVLPQISSQKRVIKQLDFQNEDQRDLLRDRVKRTLTLEKRNRIVTQQIYQEYFYFNPVYFQLLDKRNKILTKFENQTSVDPDEAQRARRFMLTIPSLQQSVRYKKVRKGEGMKIQELGFALDENAMI</sequence>
<dbReference type="OrthoDB" id="327477at2759"/>
<accession>A0A8J8P0N0</accession>
<comment type="caution">
    <text evidence="1">The sequence shown here is derived from an EMBL/GenBank/DDBJ whole genome shotgun (WGS) entry which is preliminary data.</text>
</comment>
<dbReference type="Proteomes" id="UP000785679">
    <property type="component" value="Unassembled WGS sequence"/>
</dbReference>
<dbReference type="Gene3D" id="2.30.29.30">
    <property type="entry name" value="Pleckstrin-homology domain (PH domain)/Phosphotyrosine-binding domain (PTB)"/>
    <property type="match status" value="1"/>
</dbReference>
<gene>
    <name evidence="1" type="ORF">FGO68_gene11445</name>
</gene>
<dbReference type="EMBL" id="RRYP01002339">
    <property type="protein sequence ID" value="TNV84882.1"/>
    <property type="molecule type" value="Genomic_DNA"/>
</dbReference>